<dbReference type="KEGG" id="ccal:108628837"/>
<feature type="compositionally biased region" description="Basic and acidic residues" evidence="1">
    <location>
        <begin position="496"/>
        <end position="506"/>
    </location>
</feature>
<protein>
    <submittedName>
        <fullName evidence="4">Uncharacterized protein LOC108628837</fullName>
    </submittedName>
</protein>
<reference evidence="4" key="1">
    <citation type="submission" date="2025-08" db="UniProtKB">
        <authorList>
            <consortium name="RefSeq"/>
        </authorList>
    </citation>
    <scope>IDENTIFICATION</scope>
    <source>
        <tissue evidence="4">Whole body</tissue>
    </source>
</reference>
<feature type="region of interest" description="Disordered" evidence="1">
    <location>
        <begin position="1"/>
        <end position="25"/>
    </location>
</feature>
<dbReference type="Proteomes" id="UP000694925">
    <property type="component" value="Unplaced"/>
</dbReference>
<feature type="compositionally biased region" description="Polar residues" evidence="1">
    <location>
        <begin position="303"/>
        <end position="313"/>
    </location>
</feature>
<feature type="compositionally biased region" description="Basic residues" evidence="1">
    <location>
        <begin position="401"/>
        <end position="411"/>
    </location>
</feature>
<dbReference type="AlphaFoldDB" id="A0AAJ7NB32"/>
<dbReference type="InterPro" id="IPR001810">
    <property type="entry name" value="F-box_dom"/>
</dbReference>
<feature type="compositionally biased region" description="Basic and acidic residues" evidence="1">
    <location>
        <begin position="288"/>
        <end position="299"/>
    </location>
</feature>
<feature type="domain" description="F-box" evidence="2">
    <location>
        <begin position="112"/>
        <end position="158"/>
    </location>
</feature>
<organism evidence="3 4">
    <name type="scientific">Ceratina calcarata</name>
    <dbReference type="NCBI Taxonomy" id="156304"/>
    <lineage>
        <taxon>Eukaryota</taxon>
        <taxon>Metazoa</taxon>
        <taxon>Ecdysozoa</taxon>
        <taxon>Arthropoda</taxon>
        <taxon>Hexapoda</taxon>
        <taxon>Insecta</taxon>
        <taxon>Pterygota</taxon>
        <taxon>Neoptera</taxon>
        <taxon>Endopterygota</taxon>
        <taxon>Hymenoptera</taxon>
        <taxon>Apocrita</taxon>
        <taxon>Aculeata</taxon>
        <taxon>Apoidea</taxon>
        <taxon>Anthophila</taxon>
        <taxon>Apidae</taxon>
        <taxon>Ceratina</taxon>
        <taxon>Zadontomerus</taxon>
    </lineage>
</organism>
<dbReference type="PROSITE" id="PS50181">
    <property type="entry name" value="FBOX"/>
    <property type="match status" value="1"/>
</dbReference>
<keyword evidence="3" id="KW-1185">Reference proteome</keyword>
<dbReference type="InterPro" id="IPR036047">
    <property type="entry name" value="F-box-like_dom_sf"/>
</dbReference>
<feature type="compositionally biased region" description="Basic and acidic residues" evidence="1">
    <location>
        <begin position="514"/>
        <end position="525"/>
    </location>
</feature>
<name>A0AAJ7NB32_9HYME</name>
<proteinExistence type="predicted"/>
<evidence type="ECO:0000313" key="3">
    <source>
        <dbReference type="Proteomes" id="UP000694925"/>
    </source>
</evidence>
<evidence type="ECO:0000313" key="4">
    <source>
        <dbReference type="RefSeq" id="XP_017886519.2"/>
    </source>
</evidence>
<feature type="region of interest" description="Disordered" evidence="1">
    <location>
        <begin position="262"/>
        <end position="417"/>
    </location>
</feature>
<dbReference type="SUPFAM" id="SSF81383">
    <property type="entry name" value="F-box domain"/>
    <property type="match status" value="1"/>
</dbReference>
<sequence>MKYIDYGESGSRFRPNTEVSRARDTSSMSGKLEYLEKYSVAPSPSRDYYGLRVDDDQVTLYLWRISHGPHKSPVVRTSGFADFNQDLRLQDEIRRIFGEYLLKHINNIACGRYTLLTLPKCLIKKLIKYLTVHDIIKLSSLSHTSKEIFDNNFVWEALYKKYKPFSTRNKYDKLRISNWKQLFQFTQIEGLTNDKKMLRPRTNIRQQKPATKIENPTRLNARIENLSKSNPRIEQAIKYSSSNSRITSKTVQSESQIAKRFIEPSHRKTAPSSIARKLSDNRLNQVNTEKEKSSTEKKAPTIKSLQMAGQKNMKSLREQSLAKTDSKRDLDNKDLPGNKIPESKANRVQNKVRKVETKASSQSVKATEDKLNLKNRSTTAPRISSNRIERISRPIQDQGKSKPKSKTKKIGQSKSTILSTSTDLLSEHCAVKDDSFDLADLIEASLKNIRSPRSIFDYSFSCLDKPKSCAGDTKAQDIVRKMTDHPRSLKSSRIRAPLDRLSEKSEPLTGKSMDSARRNEDGTSNVELKKSMETKHTSKVPVVPEEKAEHFERYGIYNKFAAMQNNSEQKKPTPTKEIDKMSVLRSIGTRTLPGKPMNSGAGEINRNEVRKTINNVYKYL</sequence>
<gene>
    <name evidence="4" type="primary">LOC108628837</name>
</gene>
<dbReference type="GeneID" id="108628837"/>
<accession>A0AAJ7NB32</accession>
<feature type="region of interest" description="Disordered" evidence="1">
    <location>
        <begin position="484"/>
        <end position="525"/>
    </location>
</feature>
<evidence type="ECO:0000256" key="1">
    <source>
        <dbReference type="SAM" id="MobiDB-lite"/>
    </source>
</evidence>
<evidence type="ECO:0000259" key="2">
    <source>
        <dbReference type="PROSITE" id="PS50181"/>
    </source>
</evidence>
<feature type="compositionally biased region" description="Basic and acidic residues" evidence="1">
    <location>
        <begin position="324"/>
        <end position="345"/>
    </location>
</feature>
<dbReference type="RefSeq" id="XP_017886519.2">
    <property type="nucleotide sequence ID" value="XM_018031030.2"/>
</dbReference>